<organism evidence="1 2">
    <name type="scientific">Neophaeococcomyces mojaviensis</name>
    <dbReference type="NCBI Taxonomy" id="3383035"/>
    <lineage>
        <taxon>Eukaryota</taxon>
        <taxon>Fungi</taxon>
        <taxon>Dikarya</taxon>
        <taxon>Ascomycota</taxon>
        <taxon>Pezizomycotina</taxon>
        <taxon>Eurotiomycetes</taxon>
        <taxon>Chaetothyriomycetidae</taxon>
        <taxon>Chaetothyriales</taxon>
        <taxon>Chaetothyriales incertae sedis</taxon>
        <taxon>Neophaeococcomyces</taxon>
    </lineage>
</organism>
<dbReference type="EMBL" id="JAPDRQ010000184">
    <property type="protein sequence ID" value="KAJ9652744.1"/>
    <property type="molecule type" value="Genomic_DNA"/>
</dbReference>
<comment type="caution">
    <text evidence="1">The sequence shown here is derived from an EMBL/GenBank/DDBJ whole genome shotgun (WGS) entry which is preliminary data.</text>
</comment>
<keyword evidence="2" id="KW-1185">Reference proteome</keyword>
<dbReference type="Proteomes" id="UP001172386">
    <property type="component" value="Unassembled WGS sequence"/>
</dbReference>
<gene>
    <name evidence="1" type="ORF">H2198_008016</name>
</gene>
<reference evidence="1" key="1">
    <citation type="submission" date="2022-10" db="EMBL/GenBank/DDBJ databases">
        <title>Culturing micro-colonial fungi from biological soil crusts in the Mojave desert and describing Neophaeococcomyces mojavensis, and introducing the new genera and species Taxawa tesnikishii.</title>
        <authorList>
            <person name="Kurbessoian T."/>
            <person name="Stajich J.E."/>
        </authorList>
    </citation>
    <scope>NUCLEOTIDE SEQUENCE</scope>
    <source>
        <strain evidence="1">JES_112</strain>
    </source>
</reference>
<evidence type="ECO:0000313" key="2">
    <source>
        <dbReference type="Proteomes" id="UP001172386"/>
    </source>
</evidence>
<evidence type="ECO:0000313" key="1">
    <source>
        <dbReference type="EMBL" id="KAJ9652744.1"/>
    </source>
</evidence>
<proteinExistence type="predicted"/>
<protein>
    <submittedName>
        <fullName evidence="1">Uncharacterized protein</fullName>
    </submittedName>
</protein>
<name>A0ACC2ZYD8_9EURO</name>
<accession>A0ACC2ZYD8</accession>
<sequence>MSSEQETSRETYPFVGPNPSSSISSGAATKSSKARSHVSNACRTCRTKKHRCDGGLPCTACTRAGVECTYPYKDMRRREEKENRVNDLQGEVNRLQAILNVFQLGDDDQAFRALQRFRSSGKEYNVDPSLPQPPRLSEELFAKLLVDLNGRQGDPNSHFSDLYGPSYLPPGAVVHKGANFFFDVISGLCYVTTKGDFEALFQRVYSGGRVDPVDVTELCAVAAAGTQFLEDLSHETKDTMLMTAIQGLNQVIAVSDVRSLVVIFCVCIYGMLEKRRTSRDLIHLGLQMCRQPQANDPSDPEASTKRIKLYRSIMFLECWLSTSLGYQPDLRDDEIRSVMTASYPSSGNITDNSTQMKVIQVGLLKAKVLQVSYGRHPPTVSIIEKHMQDLDRWHSGLPPFLTLNALMSGNGMPLTTSQREAVFLAHALWLGTVILLHHQILVATADANALGHWLLEDIDRAQAEIYHMRCVDAARSTIRIFVLLGFGTKDSGMNIRCWLSNFEIFTACAVLLYSIASHISLHKFDGSTLAEDLDRANRCIQMLSAAGRIDRVSERLHDVVVKMCQTLAELHESTWKFDDYFSGLPRPQGCQQIVAASMAHGTVYATRSGDKICPCLIAEELVKEGANILRNPFGHAKTVCPALHTRGSDRQSADWWEFPN</sequence>